<name>A0A0S7BJE5_9CHLR</name>
<reference evidence="2" key="1">
    <citation type="journal article" date="2015" name="Genome Announc.">
        <title>Draft Genome Sequence of Anaerolineae Strain TC1, a Novel Isolate from a Methanogenic Wastewater Treatment System.</title>
        <authorList>
            <person name="Matsuura N."/>
            <person name="Tourlousse D.M."/>
            <person name="Sun L."/>
            <person name="Toyonaga M."/>
            <person name="Kuroda K."/>
            <person name="Ohashi A."/>
            <person name="Cruz R."/>
            <person name="Yamaguchi T."/>
            <person name="Sekiguchi Y."/>
        </authorList>
    </citation>
    <scope>NUCLEOTIDE SEQUENCE [LARGE SCALE GENOMIC DNA]</scope>
    <source>
        <strain evidence="2">TC1</strain>
    </source>
</reference>
<dbReference type="EMBL" id="DF968181">
    <property type="protein sequence ID" value="GAP40461.1"/>
    <property type="molecule type" value="Genomic_DNA"/>
</dbReference>
<dbReference type="PANTHER" id="PTHR33434">
    <property type="entry name" value="DEGV DOMAIN-CONTAINING PROTEIN DR_1986-RELATED"/>
    <property type="match status" value="1"/>
</dbReference>
<protein>
    <submittedName>
        <fullName evidence="2">EDD domain protein, DegV family</fullName>
    </submittedName>
</protein>
<dbReference type="AlphaFoldDB" id="A0A0S7BJE5"/>
<accession>A0A0S7BJE5</accession>
<dbReference type="NCBIfam" id="TIGR00762">
    <property type="entry name" value="DegV"/>
    <property type="match status" value="1"/>
</dbReference>
<evidence type="ECO:0000313" key="3">
    <source>
        <dbReference type="Proteomes" id="UP000053370"/>
    </source>
</evidence>
<organism evidence="2">
    <name type="scientific">Flexilinea flocculi</name>
    <dbReference type="NCBI Taxonomy" id="1678840"/>
    <lineage>
        <taxon>Bacteria</taxon>
        <taxon>Bacillati</taxon>
        <taxon>Chloroflexota</taxon>
        <taxon>Anaerolineae</taxon>
        <taxon>Anaerolineales</taxon>
        <taxon>Anaerolineaceae</taxon>
        <taxon>Flexilinea</taxon>
    </lineage>
</organism>
<dbReference type="InterPro" id="IPR050270">
    <property type="entry name" value="DegV_domain_contain"/>
</dbReference>
<dbReference type="Proteomes" id="UP000053370">
    <property type="component" value="Unassembled WGS sequence"/>
</dbReference>
<dbReference type="PANTHER" id="PTHR33434:SF2">
    <property type="entry name" value="FATTY ACID-BINDING PROTEIN TM_1468"/>
    <property type="match status" value="1"/>
</dbReference>
<dbReference type="InterPro" id="IPR043168">
    <property type="entry name" value="DegV_C"/>
</dbReference>
<proteinExistence type="predicted"/>
<dbReference type="PROSITE" id="PS51482">
    <property type="entry name" value="DEGV"/>
    <property type="match status" value="1"/>
</dbReference>
<dbReference type="GO" id="GO:0008289">
    <property type="term" value="F:lipid binding"/>
    <property type="evidence" value="ECO:0007669"/>
    <property type="project" value="UniProtKB-KW"/>
</dbReference>
<dbReference type="RefSeq" id="WP_062279767.1">
    <property type="nucleotide sequence ID" value="NZ_DF968181.1"/>
</dbReference>
<dbReference type="Gene3D" id="3.30.1180.10">
    <property type="match status" value="1"/>
</dbReference>
<gene>
    <name evidence="2" type="ORF">ATC1_13437</name>
</gene>
<dbReference type="STRING" id="1678840.ATC1_13437"/>
<dbReference type="Gene3D" id="3.40.50.10170">
    <property type="match status" value="1"/>
</dbReference>
<dbReference type="OrthoDB" id="9780660at2"/>
<keyword evidence="1" id="KW-0446">Lipid-binding</keyword>
<evidence type="ECO:0000313" key="2">
    <source>
        <dbReference type="EMBL" id="GAP40461.1"/>
    </source>
</evidence>
<keyword evidence="3" id="KW-1185">Reference proteome</keyword>
<dbReference type="SUPFAM" id="SSF82549">
    <property type="entry name" value="DAK1/DegV-like"/>
    <property type="match status" value="1"/>
</dbReference>
<sequence length="279" mass="31103">MTVRIVTDSTCDLPVEIIKSLKICVVPLYVRIGNHDFLDGIDISREEFYEKMLFYEDYPTTAVPSPTKFRSLYQTLYDEGASEVLSIHISTSLSGVMDIAQSAAKDTLVVPVTVLDSQSLSMGTGFLVQKAAQLAQEGRTVKEILPVLEDQIQRTHVWAALDSMKYLRKSGRMNRFVSTIGDLLQIKPILKMHQGISGIEKQRTKKNAIQHLIYKIESLNPFEKLALLYSGSRDQLQLLQSRVTGLFPEKEILFGIVNPVLGAHLGSGVLGFACVQKET</sequence>
<dbReference type="Pfam" id="PF02645">
    <property type="entry name" value="DegV"/>
    <property type="match status" value="1"/>
</dbReference>
<dbReference type="InterPro" id="IPR003797">
    <property type="entry name" value="DegV"/>
</dbReference>
<evidence type="ECO:0000256" key="1">
    <source>
        <dbReference type="ARBA" id="ARBA00023121"/>
    </source>
</evidence>